<evidence type="ECO:0000256" key="5">
    <source>
        <dbReference type="SAM" id="Phobius"/>
    </source>
</evidence>
<dbReference type="Pfam" id="PF01957">
    <property type="entry name" value="NfeD"/>
    <property type="match status" value="1"/>
</dbReference>
<name>A0A926VLR4_9CYAN</name>
<evidence type="ECO:0000313" key="8">
    <source>
        <dbReference type="Proteomes" id="UP000641646"/>
    </source>
</evidence>
<accession>A0A926VLR4</accession>
<reference evidence="7" key="1">
    <citation type="journal article" date="2015" name="ISME J.">
        <title>Draft Genome Sequence of Streptomyces incarnatus NRRL8089, which Produces the Nucleoside Antibiotic Sinefungin.</title>
        <authorList>
            <person name="Oshima K."/>
            <person name="Hattori M."/>
            <person name="Shimizu H."/>
            <person name="Fukuda K."/>
            <person name="Nemoto M."/>
            <person name="Inagaki K."/>
            <person name="Tamura T."/>
        </authorList>
    </citation>
    <scope>NUCLEOTIDE SEQUENCE</scope>
    <source>
        <strain evidence="7">FACHB-1375</strain>
    </source>
</reference>
<dbReference type="PANTHER" id="PTHR33507">
    <property type="entry name" value="INNER MEMBRANE PROTEIN YBBJ"/>
    <property type="match status" value="1"/>
</dbReference>
<dbReference type="InterPro" id="IPR052165">
    <property type="entry name" value="Membrane_assoc_protease"/>
</dbReference>
<dbReference type="RefSeq" id="WP_190475158.1">
    <property type="nucleotide sequence ID" value="NZ_JACJPW010000168.1"/>
</dbReference>
<evidence type="ECO:0000256" key="3">
    <source>
        <dbReference type="ARBA" id="ARBA00022989"/>
    </source>
</evidence>
<evidence type="ECO:0000256" key="1">
    <source>
        <dbReference type="ARBA" id="ARBA00004141"/>
    </source>
</evidence>
<keyword evidence="3 5" id="KW-1133">Transmembrane helix</keyword>
<evidence type="ECO:0000313" key="7">
    <source>
        <dbReference type="EMBL" id="MBD2186136.1"/>
    </source>
</evidence>
<comment type="subcellular location">
    <subcellularLocation>
        <location evidence="1">Membrane</location>
        <topology evidence="1">Multi-pass membrane protein</topology>
    </subcellularLocation>
</comment>
<protein>
    <submittedName>
        <fullName evidence="7">NfeD family protein</fullName>
    </submittedName>
</protein>
<feature type="transmembrane region" description="Helical" evidence="5">
    <location>
        <begin position="53"/>
        <end position="70"/>
    </location>
</feature>
<evidence type="ECO:0000256" key="2">
    <source>
        <dbReference type="ARBA" id="ARBA00022692"/>
    </source>
</evidence>
<dbReference type="AlphaFoldDB" id="A0A926VLR4"/>
<dbReference type="GO" id="GO:0005886">
    <property type="term" value="C:plasma membrane"/>
    <property type="evidence" value="ECO:0007669"/>
    <property type="project" value="TreeGrafter"/>
</dbReference>
<evidence type="ECO:0000256" key="4">
    <source>
        <dbReference type="ARBA" id="ARBA00023136"/>
    </source>
</evidence>
<keyword evidence="2 5" id="KW-0812">Transmembrane</keyword>
<dbReference type="InterPro" id="IPR012340">
    <property type="entry name" value="NA-bd_OB-fold"/>
</dbReference>
<evidence type="ECO:0000259" key="6">
    <source>
        <dbReference type="Pfam" id="PF01957"/>
    </source>
</evidence>
<proteinExistence type="predicted"/>
<feature type="transmembrane region" description="Helical" evidence="5">
    <location>
        <begin position="76"/>
        <end position="94"/>
    </location>
</feature>
<dbReference type="Gene3D" id="2.40.50.140">
    <property type="entry name" value="Nucleic acid-binding proteins"/>
    <property type="match status" value="1"/>
</dbReference>
<keyword evidence="4 5" id="KW-0472">Membrane</keyword>
<dbReference type="PANTHER" id="PTHR33507:SF3">
    <property type="entry name" value="INNER MEMBRANE PROTEIN YBBJ"/>
    <property type="match status" value="1"/>
</dbReference>
<gene>
    <name evidence="7" type="ORF">H6G03_34615</name>
</gene>
<keyword evidence="8" id="KW-1185">Reference proteome</keyword>
<sequence length="166" mass="18079">MNILLSLSIIRFLAPIAANIVLSLGLSPTLLWLVVGAALCSVELFIPTAFTSFAMGLSALMVALLSMAVRSPQWQVLIWLGLSTALIFVSRRFLPKRKVRSIQDASEAQTITEIPVGETGRVLYEGNSWRARCGDEQQAIAPNQKVYVVGRIGTTLIVLPENLLNS</sequence>
<dbReference type="EMBL" id="JACJPW010000168">
    <property type="protein sequence ID" value="MBD2186136.1"/>
    <property type="molecule type" value="Genomic_DNA"/>
</dbReference>
<reference evidence="7" key="2">
    <citation type="submission" date="2020-08" db="EMBL/GenBank/DDBJ databases">
        <authorList>
            <person name="Chen M."/>
            <person name="Teng W."/>
            <person name="Zhao L."/>
            <person name="Hu C."/>
            <person name="Zhou Y."/>
            <person name="Han B."/>
            <person name="Song L."/>
            <person name="Shu W."/>
        </authorList>
    </citation>
    <scope>NUCLEOTIDE SEQUENCE</scope>
    <source>
        <strain evidence="7">FACHB-1375</strain>
    </source>
</reference>
<feature type="domain" description="NfeD-like C-terminal" evidence="6">
    <location>
        <begin position="111"/>
        <end position="158"/>
    </location>
</feature>
<comment type="caution">
    <text evidence="7">The sequence shown here is derived from an EMBL/GenBank/DDBJ whole genome shotgun (WGS) entry which is preliminary data.</text>
</comment>
<organism evidence="7 8">
    <name type="scientific">Aerosakkonema funiforme FACHB-1375</name>
    <dbReference type="NCBI Taxonomy" id="2949571"/>
    <lineage>
        <taxon>Bacteria</taxon>
        <taxon>Bacillati</taxon>
        <taxon>Cyanobacteriota</taxon>
        <taxon>Cyanophyceae</taxon>
        <taxon>Oscillatoriophycideae</taxon>
        <taxon>Aerosakkonematales</taxon>
        <taxon>Aerosakkonemataceae</taxon>
        <taxon>Aerosakkonema</taxon>
    </lineage>
</organism>
<dbReference type="InterPro" id="IPR002810">
    <property type="entry name" value="NfeD-like_C"/>
</dbReference>
<dbReference type="Proteomes" id="UP000641646">
    <property type="component" value="Unassembled WGS sequence"/>
</dbReference>